<evidence type="ECO:0000313" key="8">
    <source>
        <dbReference type="EMBL" id="GAA2520057.1"/>
    </source>
</evidence>
<dbReference type="InterPro" id="IPR039420">
    <property type="entry name" value="WalR-like"/>
</dbReference>
<reference evidence="9" key="1">
    <citation type="journal article" date="2019" name="Int. J. Syst. Evol. Microbiol.">
        <title>The Global Catalogue of Microorganisms (GCM) 10K type strain sequencing project: providing services to taxonomists for standard genome sequencing and annotation.</title>
        <authorList>
            <consortium name="The Broad Institute Genomics Platform"/>
            <consortium name="The Broad Institute Genome Sequencing Center for Infectious Disease"/>
            <person name="Wu L."/>
            <person name="Ma J."/>
        </authorList>
    </citation>
    <scope>NUCLEOTIDE SEQUENCE [LARGE SCALE GENOMIC DNA]</scope>
    <source>
        <strain evidence="9">JCM 6924</strain>
    </source>
</reference>
<dbReference type="InterPro" id="IPR000792">
    <property type="entry name" value="Tscrpt_reg_LuxR_C"/>
</dbReference>
<evidence type="ECO:0000256" key="5">
    <source>
        <dbReference type="PROSITE-ProRule" id="PRU00169"/>
    </source>
</evidence>
<dbReference type="Pfam" id="PF00072">
    <property type="entry name" value="Response_reg"/>
    <property type="match status" value="1"/>
</dbReference>
<keyword evidence="2" id="KW-0805">Transcription regulation</keyword>
<evidence type="ECO:0000313" key="9">
    <source>
        <dbReference type="Proteomes" id="UP001501095"/>
    </source>
</evidence>
<dbReference type="SMART" id="SM00448">
    <property type="entry name" value="REC"/>
    <property type="match status" value="1"/>
</dbReference>
<dbReference type="InterPro" id="IPR016032">
    <property type="entry name" value="Sig_transdc_resp-reg_C-effctor"/>
</dbReference>
<dbReference type="Pfam" id="PF00196">
    <property type="entry name" value="GerE"/>
    <property type="match status" value="1"/>
</dbReference>
<name>A0ABP6APP4_9ACTN</name>
<evidence type="ECO:0000259" key="6">
    <source>
        <dbReference type="PROSITE" id="PS50043"/>
    </source>
</evidence>
<proteinExistence type="predicted"/>
<dbReference type="PROSITE" id="PS50043">
    <property type="entry name" value="HTH_LUXR_2"/>
    <property type="match status" value="1"/>
</dbReference>
<dbReference type="PANTHER" id="PTHR43214">
    <property type="entry name" value="TWO-COMPONENT RESPONSE REGULATOR"/>
    <property type="match status" value="1"/>
</dbReference>
<evidence type="ECO:0000256" key="1">
    <source>
        <dbReference type="ARBA" id="ARBA00022553"/>
    </source>
</evidence>
<evidence type="ECO:0000259" key="7">
    <source>
        <dbReference type="PROSITE" id="PS50110"/>
    </source>
</evidence>
<keyword evidence="9" id="KW-1185">Reference proteome</keyword>
<evidence type="ECO:0000256" key="2">
    <source>
        <dbReference type="ARBA" id="ARBA00023015"/>
    </source>
</evidence>
<gene>
    <name evidence="8" type="primary">absA2_1</name>
    <name evidence="8" type="ORF">GCM10010423_10590</name>
</gene>
<keyword evidence="3" id="KW-0238">DNA-binding</keyword>
<dbReference type="PROSITE" id="PS50110">
    <property type="entry name" value="RESPONSE_REGULATORY"/>
    <property type="match status" value="1"/>
</dbReference>
<protein>
    <submittedName>
        <fullName evidence="8">Two component system response regulator</fullName>
    </submittedName>
</protein>
<dbReference type="EMBL" id="BAAATM010000003">
    <property type="protein sequence ID" value="GAA2520057.1"/>
    <property type="molecule type" value="Genomic_DNA"/>
</dbReference>
<dbReference type="InterPro" id="IPR001789">
    <property type="entry name" value="Sig_transdc_resp-reg_receiver"/>
</dbReference>
<dbReference type="Gene3D" id="3.40.50.2300">
    <property type="match status" value="1"/>
</dbReference>
<organism evidence="8 9">
    <name type="scientific">Streptomyces levis</name>
    <dbReference type="NCBI Taxonomy" id="285566"/>
    <lineage>
        <taxon>Bacteria</taxon>
        <taxon>Bacillati</taxon>
        <taxon>Actinomycetota</taxon>
        <taxon>Actinomycetes</taxon>
        <taxon>Kitasatosporales</taxon>
        <taxon>Streptomycetaceae</taxon>
        <taxon>Streptomyces</taxon>
    </lineage>
</organism>
<dbReference type="CDD" id="cd06170">
    <property type="entry name" value="LuxR_C_like"/>
    <property type="match status" value="1"/>
</dbReference>
<feature type="domain" description="Response regulatory" evidence="7">
    <location>
        <begin position="26"/>
        <end position="142"/>
    </location>
</feature>
<dbReference type="InterPro" id="IPR058245">
    <property type="entry name" value="NreC/VraR/RcsB-like_REC"/>
</dbReference>
<keyword evidence="1 5" id="KW-0597">Phosphoprotein</keyword>
<evidence type="ECO:0000256" key="4">
    <source>
        <dbReference type="ARBA" id="ARBA00023163"/>
    </source>
</evidence>
<dbReference type="PRINTS" id="PR00038">
    <property type="entry name" value="HTHLUXR"/>
</dbReference>
<dbReference type="SMART" id="SM00421">
    <property type="entry name" value="HTH_LUXR"/>
    <property type="match status" value="1"/>
</dbReference>
<accession>A0ABP6APP4</accession>
<dbReference type="CDD" id="cd17535">
    <property type="entry name" value="REC_NarL-like"/>
    <property type="match status" value="1"/>
</dbReference>
<comment type="caution">
    <text evidence="8">The sequence shown here is derived from an EMBL/GenBank/DDBJ whole genome shotgun (WGS) entry which is preliminary data.</text>
</comment>
<evidence type="ECO:0000256" key="3">
    <source>
        <dbReference type="ARBA" id="ARBA00023125"/>
    </source>
</evidence>
<dbReference type="SUPFAM" id="SSF52172">
    <property type="entry name" value="CheY-like"/>
    <property type="match status" value="1"/>
</dbReference>
<feature type="modified residue" description="4-aspartylphosphate" evidence="5">
    <location>
        <position position="77"/>
    </location>
</feature>
<sequence>MTPQLCDASAVRTPQSETMVKERMIRVLLADDETIIRAGVRSILTTEPDIEVVAEATNGREAVELARRHRPHVVLLDIRMPDIDGLTAAGELRATNPDSAVVILTTFGEDKYIERALDQGVAGFLLKASDPRDLISGVRAVASGGACLSPLVARRLMTELRRAPTPRADVSGDRTALLTKREQEVLGMLGAGLSNAQIAERLHLVEGTIKTYVSAILNQLGVRNRVQAAIIAYEAGLVNKDDLR</sequence>
<dbReference type="SUPFAM" id="SSF46894">
    <property type="entry name" value="C-terminal effector domain of the bipartite response regulators"/>
    <property type="match status" value="1"/>
</dbReference>
<dbReference type="Proteomes" id="UP001501095">
    <property type="component" value="Unassembled WGS sequence"/>
</dbReference>
<dbReference type="PANTHER" id="PTHR43214:SF24">
    <property type="entry name" value="TRANSCRIPTIONAL REGULATORY PROTEIN NARL-RELATED"/>
    <property type="match status" value="1"/>
</dbReference>
<dbReference type="InterPro" id="IPR011006">
    <property type="entry name" value="CheY-like_superfamily"/>
</dbReference>
<feature type="domain" description="HTH luxR-type" evidence="6">
    <location>
        <begin position="171"/>
        <end position="236"/>
    </location>
</feature>
<keyword evidence="4" id="KW-0804">Transcription</keyword>